<organism evidence="1 2">
    <name type="scientific">Glossina pallidipes</name>
    <name type="common">Tsetse fly</name>
    <dbReference type="NCBI Taxonomy" id="7398"/>
    <lineage>
        <taxon>Eukaryota</taxon>
        <taxon>Metazoa</taxon>
        <taxon>Ecdysozoa</taxon>
        <taxon>Arthropoda</taxon>
        <taxon>Hexapoda</taxon>
        <taxon>Insecta</taxon>
        <taxon>Pterygota</taxon>
        <taxon>Neoptera</taxon>
        <taxon>Endopterygota</taxon>
        <taxon>Diptera</taxon>
        <taxon>Brachycera</taxon>
        <taxon>Muscomorpha</taxon>
        <taxon>Hippoboscoidea</taxon>
        <taxon>Glossinidae</taxon>
        <taxon>Glossina</taxon>
    </lineage>
</organism>
<sequence length="106" mass="11961">MSDTDNTSSTFSSIACKTLFSLSHGNPGDAFIASYRQIEPGNNVVEPQYDGSIEQSAPTESLAELTWNMLYGEDQGNTRELIFSDSIINRRPWSTCFPCRWLQFIR</sequence>
<accession>A0A1B0A4J7</accession>
<dbReference type="AlphaFoldDB" id="A0A1B0A4J7"/>
<evidence type="ECO:0000313" key="2">
    <source>
        <dbReference type="Proteomes" id="UP000092445"/>
    </source>
</evidence>
<name>A0A1B0A4J7_GLOPL</name>
<proteinExistence type="predicted"/>
<protein>
    <submittedName>
        <fullName evidence="1">Uncharacterized protein</fullName>
    </submittedName>
</protein>
<reference evidence="2" key="1">
    <citation type="submission" date="2014-03" db="EMBL/GenBank/DDBJ databases">
        <authorList>
            <person name="Aksoy S."/>
            <person name="Warren W."/>
            <person name="Wilson R.K."/>
        </authorList>
    </citation>
    <scope>NUCLEOTIDE SEQUENCE [LARGE SCALE GENOMIC DNA]</scope>
    <source>
        <strain evidence="2">IAEA</strain>
    </source>
</reference>
<dbReference type="Proteomes" id="UP000092445">
    <property type="component" value="Unassembled WGS sequence"/>
</dbReference>
<evidence type="ECO:0000313" key="1">
    <source>
        <dbReference type="EnsemblMetazoa" id="GPAI034290-PA"/>
    </source>
</evidence>
<dbReference type="VEuPathDB" id="VectorBase:GPAI034290"/>
<dbReference type="EnsemblMetazoa" id="GPAI034290-RA">
    <property type="protein sequence ID" value="GPAI034290-PA"/>
    <property type="gene ID" value="GPAI034290"/>
</dbReference>
<keyword evidence="2" id="KW-1185">Reference proteome</keyword>
<reference evidence="1" key="2">
    <citation type="submission" date="2020-05" db="UniProtKB">
        <authorList>
            <consortium name="EnsemblMetazoa"/>
        </authorList>
    </citation>
    <scope>IDENTIFICATION</scope>
    <source>
        <strain evidence="1">IAEA</strain>
    </source>
</reference>